<evidence type="ECO:0000313" key="2">
    <source>
        <dbReference type="Proteomes" id="UP001620626"/>
    </source>
</evidence>
<accession>A0ABD2JDE1</accession>
<organism evidence="1 2">
    <name type="scientific">Heterodera trifolii</name>
    <dbReference type="NCBI Taxonomy" id="157864"/>
    <lineage>
        <taxon>Eukaryota</taxon>
        <taxon>Metazoa</taxon>
        <taxon>Ecdysozoa</taxon>
        <taxon>Nematoda</taxon>
        <taxon>Chromadorea</taxon>
        <taxon>Rhabditida</taxon>
        <taxon>Tylenchina</taxon>
        <taxon>Tylenchomorpha</taxon>
        <taxon>Tylenchoidea</taxon>
        <taxon>Heteroderidae</taxon>
        <taxon>Heteroderinae</taxon>
        <taxon>Heterodera</taxon>
    </lineage>
</organism>
<evidence type="ECO:0000313" key="1">
    <source>
        <dbReference type="EMBL" id="KAL3088631.1"/>
    </source>
</evidence>
<dbReference type="EMBL" id="JBICBT010000998">
    <property type="protein sequence ID" value="KAL3088631.1"/>
    <property type="molecule type" value="Genomic_DNA"/>
</dbReference>
<gene>
    <name evidence="1" type="ORF">niasHT_023249</name>
</gene>
<proteinExistence type="predicted"/>
<comment type="caution">
    <text evidence="1">The sequence shown here is derived from an EMBL/GenBank/DDBJ whole genome shotgun (WGS) entry which is preliminary data.</text>
</comment>
<sequence>MIQQYSFTSSQMPSARTLRNSLHFVLSVLLLLALANVLTVNAAPWTILTREISPEAVANKLLASFPEGLDHMEEQHLREARFFGQR</sequence>
<reference evidence="1 2" key="1">
    <citation type="submission" date="2024-10" db="EMBL/GenBank/DDBJ databases">
        <authorList>
            <person name="Kim D."/>
        </authorList>
    </citation>
    <scope>NUCLEOTIDE SEQUENCE [LARGE SCALE GENOMIC DNA]</scope>
    <source>
        <strain evidence="1">BH-2024</strain>
    </source>
</reference>
<dbReference type="AlphaFoldDB" id="A0ABD2JDE1"/>
<name>A0ABD2JDE1_9BILA</name>
<protein>
    <submittedName>
        <fullName evidence="1">Uncharacterized protein</fullName>
    </submittedName>
</protein>
<keyword evidence="2" id="KW-1185">Reference proteome</keyword>
<dbReference type="Proteomes" id="UP001620626">
    <property type="component" value="Unassembled WGS sequence"/>
</dbReference>